<evidence type="ECO:0000313" key="3">
    <source>
        <dbReference type="Proteomes" id="UP000186385"/>
    </source>
</evidence>
<sequence>MPWSKNDYPASMKNLPEPIRHKAIEIANALLEDGYDEGRSIAIGIDRARSAEGRKDDGRPHYEVKHENDRWVLKKENGERAIRSEETKQDLLIEAKKYVNEHEGILTVYQENGKKDQTLYE</sequence>
<reference evidence="4" key="2">
    <citation type="submission" date="2017-03" db="EMBL/GenBank/DDBJ databases">
        <title>Bacillus sp. V-88(T) DSM27956, whole genome shotgun sequencing project.</title>
        <authorList>
            <person name="Dastager S.G."/>
            <person name="Neurgaonkar P.S."/>
            <person name="Dharne M.S."/>
        </authorList>
    </citation>
    <scope>NUCLEOTIDE SEQUENCE [LARGE SCALE GENOMIC DNA]</scope>
    <source>
        <strain evidence="4">DSM 25145</strain>
    </source>
</reference>
<dbReference type="Proteomes" id="UP000215545">
    <property type="component" value="Unassembled WGS sequence"/>
</dbReference>
<organism evidence="2 3">
    <name type="scientific">Domibacillus enclensis</name>
    <dbReference type="NCBI Taxonomy" id="1017273"/>
    <lineage>
        <taxon>Bacteria</taxon>
        <taxon>Bacillati</taxon>
        <taxon>Bacillota</taxon>
        <taxon>Bacilli</taxon>
        <taxon>Bacillales</taxon>
        <taxon>Bacillaceae</taxon>
        <taxon>Domibacillus</taxon>
    </lineage>
</organism>
<evidence type="ECO:0000313" key="2">
    <source>
        <dbReference type="EMBL" id="SIR13153.1"/>
    </source>
</evidence>
<dbReference type="EMBL" id="FTLX01000005">
    <property type="protein sequence ID" value="SIR13153.1"/>
    <property type="molecule type" value="Genomic_DNA"/>
</dbReference>
<dbReference type="RefSeq" id="WP_045850346.1">
    <property type="nucleotide sequence ID" value="NZ_FTLX01000005.1"/>
</dbReference>
<reference evidence="2 3" key="1">
    <citation type="submission" date="2017-01" db="EMBL/GenBank/DDBJ databases">
        <authorList>
            <person name="Mah S.A."/>
            <person name="Swanson W.J."/>
            <person name="Moy G.W."/>
            <person name="Vacquier V.D."/>
        </authorList>
    </citation>
    <scope>NUCLEOTIDE SEQUENCE [LARGE SCALE GENOMIC DNA]</scope>
    <source>
        <strain evidence="2 3">NIO-1016</strain>
    </source>
</reference>
<dbReference type="OrthoDB" id="8858565at2"/>
<dbReference type="Proteomes" id="UP000186385">
    <property type="component" value="Unassembled WGS sequence"/>
</dbReference>
<evidence type="ECO:0008006" key="5">
    <source>
        <dbReference type="Google" id="ProtNLM"/>
    </source>
</evidence>
<accession>A0A1N6YF27</accession>
<keyword evidence="4" id="KW-1185">Reference proteome</keyword>
<gene>
    <name evidence="1" type="ORF">B1B05_12305</name>
    <name evidence="2" type="ORF">SAMN05443094_105254</name>
</gene>
<proteinExistence type="predicted"/>
<protein>
    <recommendedName>
        <fullName evidence="5">DUF2188 domain-containing protein</fullName>
    </recommendedName>
</protein>
<dbReference type="EMBL" id="MWSK01000005">
    <property type="protein sequence ID" value="OXS77608.1"/>
    <property type="molecule type" value="Genomic_DNA"/>
</dbReference>
<reference evidence="1" key="3">
    <citation type="submission" date="2017-03" db="EMBL/GenBank/DDBJ databases">
        <authorList>
            <person name="Dastager S.G."/>
            <person name="Neurgaonkar P.S."/>
            <person name="Dharne M.S."/>
        </authorList>
    </citation>
    <scope>NUCLEOTIDE SEQUENCE</scope>
    <source>
        <strain evidence="1">DSM 25145</strain>
    </source>
</reference>
<dbReference type="STRING" id="1017273.SAMN05443094_105254"/>
<dbReference type="AlphaFoldDB" id="A0A1N6YF27"/>
<evidence type="ECO:0000313" key="1">
    <source>
        <dbReference type="EMBL" id="OXS77608.1"/>
    </source>
</evidence>
<evidence type="ECO:0000313" key="4">
    <source>
        <dbReference type="Proteomes" id="UP000215545"/>
    </source>
</evidence>
<name>A0A1N6YF27_9BACI</name>